<dbReference type="InterPro" id="IPR050483">
    <property type="entry name" value="CoA-transferase_III_domain"/>
</dbReference>
<organism evidence="2 3">
    <name type="scientific">Salinisphaera orenii YIM 95161</name>
    <dbReference type="NCBI Taxonomy" id="1051139"/>
    <lineage>
        <taxon>Bacteria</taxon>
        <taxon>Pseudomonadati</taxon>
        <taxon>Pseudomonadota</taxon>
        <taxon>Gammaproteobacteria</taxon>
        <taxon>Salinisphaerales</taxon>
        <taxon>Salinisphaeraceae</taxon>
        <taxon>Salinisphaera</taxon>
    </lineage>
</organism>
<dbReference type="InterPro" id="IPR023606">
    <property type="entry name" value="CoA-Trfase_III_dom_1_sf"/>
</dbReference>
<evidence type="ECO:0000313" key="3">
    <source>
        <dbReference type="Proteomes" id="UP000285123"/>
    </source>
</evidence>
<evidence type="ECO:0000256" key="1">
    <source>
        <dbReference type="ARBA" id="ARBA00022679"/>
    </source>
</evidence>
<dbReference type="GO" id="GO:0008410">
    <property type="term" value="F:CoA-transferase activity"/>
    <property type="evidence" value="ECO:0007669"/>
    <property type="project" value="TreeGrafter"/>
</dbReference>
<name>A0A423PPH6_9GAMM</name>
<dbReference type="Gene3D" id="3.40.50.10540">
    <property type="entry name" value="Crotonobetainyl-coa:carnitine coa-transferase, domain 1"/>
    <property type="match status" value="1"/>
</dbReference>
<dbReference type="InterPro" id="IPR003673">
    <property type="entry name" value="CoA-Trfase_fam_III"/>
</dbReference>
<sequence>MAEHGDDDGMSDAALQPYRGIRVLDLAQGLAGPYAAGMLAAMGADVIKVEPPEGDWGRLMGEARGGHSTMAAPANWGKRAICLDARSDEGRGVLHRLAGSADLVVESFRPGVMARLGLDYPRLAALRPGVILASISGYGQDGPYAKRPGSDTILQGASGMAAMNRGADGAPRRVGMLAVDMVTGLYAGYAMGAALFEQRASGAGRHLEISLLEAAAAFQMTALLQNLMRDGQAGTPTTAPSGFFPTRTGMMALTCLRNTMFEKLCDAVGRPEWAADPRFADNRDRIAHAETLHAELAAVLAEGDRADWIERFNAAGVLCGPVNEYADLVDDPQARHLGLFTEVEAPGLGPLPLVGLPGAGLTPDRLRPDPDLGGHTREILSEAGYTAAEVSTLIRAGTCLERPTY</sequence>
<keyword evidence="1 2" id="KW-0808">Transferase</keyword>
<gene>
    <name evidence="2" type="ORF">SAHL_11210</name>
</gene>
<dbReference type="AlphaFoldDB" id="A0A423PPH6"/>
<reference evidence="2 3" key="1">
    <citation type="submission" date="2013-10" db="EMBL/GenBank/DDBJ databases">
        <title>Salinisphaera halophila YIM 95161 Genome Sequencing.</title>
        <authorList>
            <person name="Lai Q."/>
            <person name="Li C."/>
            <person name="Shao Z."/>
        </authorList>
    </citation>
    <scope>NUCLEOTIDE SEQUENCE [LARGE SCALE GENOMIC DNA]</scope>
    <source>
        <strain evidence="2 3">YIM 95161</strain>
    </source>
</reference>
<protein>
    <submittedName>
        <fullName evidence="2">Acyl-CoA transferase</fullName>
    </submittedName>
</protein>
<dbReference type="InterPro" id="IPR044855">
    <property type="entry name" value="CoA-Trfase_III_dom3_sf"/>
</dbReference>
<accession>A0A423PPH6</accession>
<dbReference type="PANTHER" id="PTHR48207:SF4">
    <property type="entry name" value="BLL6097 PROTEIN"/>
    <property type="match status" value="1"/>
</dbReference>
<dbReference type="Pfam" id="PF02515">
    <property type="entry name" value="CoA_transf_3"/>
    <property type="match status" value="1"/>
</dbReference>
<evidence type="ECO:0000313" key="2">
    <source>
        <dbReference type="EMBL" id="ROO27524.1"/>
    </source>
</evidence>
<dbReference type="Gene3D" id="3.30.1540.10">
    <property type="entry name" value="formyl-coa transferase, domain 3"/>
    <property type="match status" value="1"/>
</dbReference>
<comment type="caution">
    <text evidence="2">The sequence shown here is derived from an EMBL/GenBank/DDBJ whole genome shotgun (WGS) entry which is preliminary data.</text>
</comment>
<dbReference type="PANTHER" id="PTHR48207">
    <property type="entry name" value="SUCCINATE--HYDROXYMETHYLGLUTARATE COA-TRANSFERASE"/>
    <property type="match status" value="1"/>
</dbReference>
<dbReference type="Proteomes" id="UP000285123">
    <property type="component" value="Unassembled WGS sequence"/>
</dbReference>
<dbReference type="EMBL" id="AYKF01000091">
    <property type="protein sequence ID" value="ROO27524.1"/>
    <property type="molecule type" value="Genomic_DNA"/>
</dbReference>
<proteinExistence type="predicted"/>
<dbReference type="SUPFAM" id="SSF89796">
    <property type="entry name" value="CoA-transferase family III (CaiB/BaiF)"/>
    <property type="match status" value="1"/>
</dbReference>